<name>A0A951PJ42_9CYAN</name>
<gene>
    <name evidence="1" type="ORF">KME25_08320</name>
</gene>
<protein>
    <submittedName>
        <fullName evidence="1">Uncharacterized protein</fullName>
    </submittedName>
</protein>
<accession>A0A951PJ42</accession>
<dbReference type="AlphaFoldDB" id="A0A951PJ42"/>
<sequence>MDKMLTDRQNIINSSRKDEMEKLLVKVYIYQVFKSLPRRLFNWEVVFVYPKNDLYTTEKDCNSPQEQNMSSDSLTMRAIQAFMDTEDEWAGVYANLAES</sequence>
<organism evidence="1 2">
    <name type="scientific">Symplocastrum torsivum CPER-KK1</name>
    <dbReference type="NCBI Taxonomy" id="450513"/>
    <lineage>
        <taxon>Bacteria</taxon>
        <taxon>Bacillati</taxon>
        <taxon>Cyanobacteriota</taxon>
        <taxon>Cyanophyceae</taxon>
        <taxon>Oscillatoriophycideae</taxon>
        <taxon>Oscillatoriales</taxon>
        <taxon>Microcoleaceae</taxon>
        <taxon>Symplocastrum</taxon>
    </lineage>
</organism>
<evidence type="ECO:0000313" key="1">
    <source>
        <dbReference type="EMBL" id="MBW4544432.1"/>
    </source>
</evidence>
<reference evidence="1" key="2">
    <citation type="journal article" date="2022" name="Microbiol. Resour. Announc.">
        <title>Metagenome Sequencing to Explore Phylogenomics of Terrestrial Cyanobacteria.</title>
        <authorList>
            <person name="Ward R.D."/>
            <person name="Stajich J.E."/>
            <person name="Johansen J.R."/>
            <person name="Huntemann M."/>
            <person name="Clum A."/>
            <person name="Foster B."/>
            <person name="Foster B."/>
            <person name="Roux S."/>
            <person name="Palaniappan K."/>
            <person name="Varghese N."/>
            <person name="Mukherjee S."/>
            <person name="Reddy T.B.K."/>
            <person name="Daum C."/>
            <person name="Copeland A."/>
            <person name="Chen I.A."/>
            <person name="Ivanova N.N."/>
            <person name="Kyrpides N.C."/>
            <person name="Shapiro N."/>
            <person name="Eloe-Fadrosh E.A."/>
            <person name="Pietrasiak N."/>
        </authorList>
    </citation>
    <scope>NUCLEOTIDE SEQUENCE</scope>
    <source>
        <strain evidence="1">CPER-KK1</strain>
    </source>
</reference>
<dbReference type="Proteomes" id="UP000753908">
    <property type="component" value="Unassembled WGS sequence"/>
</dbReference>
<evidence type="ECO:0000313" key="2">
    <source>
        <dbReference type="Proteomes" id="UP000753908"/>
    </source>
</evidence>
<proteinExistence type="predicted"/>
<dbReference type="EMBL" id="JAHHIF010000008">
    <property type="protein sequence ID" value="MBW4544432.1"/>
    <property type="molecule type" value="Genomic_DNA"/>
</dbReference>
<comment type="caution">
    <text evidence="1">The sequence shown here is derived from an EMBL/GenBank/DDBJ whole genome shotgun (WGS) entry which is preliminary data.</text>
</comment>
<reference evidence="1" key="1">
    <citation type="submission" date="2021-05" db="EMBL/GenBank/DDBJ databases">
        <authorList>
            <person name="Pietrasiak N."/>
            <person name="Ward R."/>
            <person name="Stajich J.E."/>
            <person name="Kurbessoian T."/>
        </authorList>
    </citation>
    <scope>NUCLEOTIDE SEQUENCE</scope>
    <source>
        <strain evidence="1">CPER-KK1</strain>
    </source>
</reference>